<dbReference type="Pfam" id="PF25053">
    <property type="entry name" value="DUF7791"/>
    <property type="match status" value="1"/>
</dbReference>
<keyword evidence="3" id="KW-1185">Reference proteome</keyword>
<dbReference type="AlphaFoldDB" id="A0A366QZH9"/>
<dbReference type="GeneID" id="41998944"/>
<dbReference type="Proteomes" id="UP000253153">
    <property type="component" value="Unassembled WGS sequence"/>
</dbReference>
<organism evidence="2 3">
    <name type="scientific">Fusarium coffeatum</name>
    <dbReference type="NCBI Taxonomy" id="231269"/>
    <lineage>
        <taxon>Eukaryota</taxon>
        <taxon>Fungi</taxon>
        <taxon>Dikarya</taxon>
        <taxon>Ascomycota</taxon>
        <taxon>Pezizomycotina</taxon>
        <taxon>Sordariomycetes</taxon>
        <taxon>Hypocreomycetidae</taxon>
        <taxon>Hypocreales</taxon>
        <taxon>Nectriaceae</taxon>
        <taxon>Fusarium</taxon>
        <taxon>Fusarium incarnatum-equiseti species complex</taxon>
    </lineage>
</organism>
<dbReference type="PANTHER" id="PTHR10039:SF5">
    <property type="entry name" value="NACHT DOMAIN-CONTAINING PROTEIN"/>
    <property type="match status" value="1"/>
</dbReference>
<evidence type="ECO:0000313" key="2">
    <source>
        <dbReference type="EMBL" id="RBR10304.1"/>
    </source>
</evidence>
<evidence type="ECO:0000313" key="3">
    <source>
        <dbReference type="Proteomes" id="UP000253153"/>
    </source>
</evidence>
<gene>
    <name evidence="2" type="ORF">FIESC28_09512</name>
</gene>
<dbReference type="InterPro" id="IPR056693">
    <property type="entry name" value="DUF7791"/>
</dbReference>
<protein>
    <recommendedName>
        <fullName evidence="1">DUF7791 domain-containing protein</fullName>
    </recommendedName>
</protein>
<dbReference type="EMBL" id="QKXC01000240">
    <property type="protein sequence ID" value="RBR10304.1"/>
    <property type="molecule type" value="Genomic_DNA"/>
</dbReference>
<sequence length="545" mass="61469">MLFYLFEATEHSLCVFIDALEEICSSDGVSKLTKLIDDILVFPDIKICVTGCPETLTVYWLKRQSASNISLGNLTRPEMSIYVRKSLKPFRVQNMISRNTFFEILYVLIDKAQGVFLWVHLSLRNLKIGIESGDTDTMLIKRLKGLPGDLENLYASPWLHLNIDSPVYRDIAIRYFRYALQKTPGTLLCESMENPNVLEHATITQPTLGQIMCAETPELRNAILRRGSRLDAVTISRDCTKIKRALETKCAGMLEVRPAITLFGRRLVPKDESSLMWWRVDFIHRTAHVFLTDTEIGHTIMQGHNTPQLETATKLLEGLLAIFCFLHSQKGLPGPALGLLNQVNELAEDHGIQGVREAISMLPLVEEMYRNDIIGDSHWYMPKPQFLSLLARDTNFHSFVLSAIKSSPSEPSPTDVLRDFLPELRTQIRFASRDSTAIWFGFMQQLVAMGASLYTNELNRHSSHSTAVLGEPFVCISTNFVSLPETGLLLSNPLYGNTLASPVRKSLRLLTNYALTLAETCPDLVRPLLVRITVERLVGDIDFVE</sequence>
<accession>A0A366QZH9</accession>
<dbReference type="OrthoDB" id="5086500at2759"/>
<dbReference type="RefSeq" id="XP_031012293.1">
    <property type="nucleotide sequence ID" value="XM_031163648.1"/>
</dbReference>
<proteinExistence type="predicted"/>
<dbReference type="PANTHER" id="PTHR10039">
    <property type="entry name" value="AMELOGENIN"/>
    <property type="match status" value="1"/>
</dbReference>
<reference evidence="2 3" key="1">
    <citation type="submission" date="2018-06" db="EMBL/GenBank/DDBJ databases">
        <title>Fusarium incarnatum-equiseti species complex species 28.</title>
        <authorList>
            <person name="Gardiner D.M."/>
        </authorList>
    </citation>
    <scope>NUCLEOTIDE SEQUENCE [LARGE SCALE GENOMIC DNA]</scope>
    <source>
        <strain evidence="2 3">FIESC_28</strain>
    </source>
</reference>
<comment type="caution">
    <text evidence="2">The sequence shown here is derived from an EMBL/GenBank/DDBJ whole genome shotgun (WGS) entry which is preliminary data.</text>
</comment>
<name>A0A366QZH9_9HYPO</name>
<feature type="domain" description="DUF7791" evidence="1">
    <location>
        <begin position="166"/>
        <end position="325"/>
    </location>
</feature>
<evidence type="ECO:0000259" key="1">
    <source>
        <dbReference type="Pfam" id="PF25053"/>
    </source>
</evidence>